<evidence type="ECO:0000256" key="7">
    <source>
        <dbReference type="PROSITE-ProRule" id="PRU00027"/>
    </source>
</evidence>
<feature type="region of interest" description="Disordered" evidence="8">
    <location>
        <begin position="92"/>
        <end position="143"/>
    </location>
</feature>
<dbReference type="GO" id="GO:0003677">
    <property type="term" value="F:DNA binding"/>
    <property type="evidence" value="ECO:0007669"/>
    <property type="project" value="UniProtKB-KW"/>
</dbReference>
<dbReference type="GO" id="GO:0046983">
    <property type="term" value="F:protein dimerization activity"/>
    <property type="evidence" value="ECO:0007669"/>
    <property type="project" value="InterPro"/>
</dbReference>
<dbReference type="PANTHER" id="PTHR32166:SF122">
    <property type="entry name" value="OS09G0499600 PROTEIN"/>
    <property type="match status" value="1"/>
</dbReference>
<feature type="domain" description="BED-type" evidence="9">
    <location>
        <begin position="17"/>
        <end position="74"/>
    </location>
</feature>
<keyword evidence="4" id="KW-0862">Zinc</keyword>
<evidence type="ECO:0000256" key="1">
    <source>
        <dbReference type="ARBA" id="ARBA00004123"/>
    </source>
</evidence>
<dbReference type="AlphaFoldDB" id="A0AAD7PQG3"/>
<organism evidence="10 11">
    <name type="scientific">Quillaja saponaria</name>
    <name type="common">Soap bark tree</name>
    <dbReference type="NCBI Taxonomy" id="32244"/>
    <lineage>
        <taxon>Eukaryota</taxon>
        <taxon>Viridiplantae</taxon>
        <taxon>Streptophyta</taxon>
        <taxon>Embryophyta</taxon>
        <taxon>Tracheophyta</taxon>
        <taxon>Spermatophyta</taxon>
        <taxon>Magnoliopsida</taxon>
        <taxon>eudicotyledons</taxon>
        <taxon>Gunneridae</taxon>
        <taxon>Pentapetalae</taxon>
        <taxon>rosids</taxon>
        <taxon>fabids</taxon>
        <taxon>Fabales</taxon>
        <taxon>Quillajaceae</taxon>
        <taxon>Quillaja</taxon>
    </lineage>
</organism>
<evidence type="ECO:0000256" key="2">
    <source>
        <dbReference type="ARBA" id="ARBA00022723"/>
    </source>
</evidence>
<accession>A0AAD7PQG3</accession>
<dbReference type="InterPro" id="IPR012337">
    <property type="entry name" value="RNaseH-like_sf"/>
</dbReference>
<evidence type="ECO:0000259" key="9">
    <source>
        <dbReference type="PROSITE" id="PS50808"/>
    </source>
</evidence>
<dbReference type="Pfam" id="PF04937">
    <property type="entry name" value="DUF659"/>
    <property type="match status" value="1"/>
</dbReference>
<dbReference type="SUPFAM" id="SSF53098">
    <property type="entry name" value="Ribonuclease H-like"/>
    <property type="match status" value="1"/>
</dbReference>
<sequence>MAATASAATSVCSAPAKSDDPAWSHGRVVVGLKNSVICTYCDKHLRGGGITRLKQHLAGVTGQVGACKNVPTKVKWQMKQLLEALHKNQERKMKVITDSEKPSGLTDEDEDGMSSPSISKRKSKRKRINESDSKTRKRTQNCFSIQTTPNRQLSTECATDSNEAVENAKMAMAKWWYDANIPFSAAQSKYYQPMIDAIASVGSAFEGPSFHDLSGKLLKNSVNETQEYLLEIRREWRVYGCSVVADGWKNQNQASVLNFFAYCPKSTIFLKSVDVSAHENDPDTLFNIFDEVVLKVGVENVVQFITNNDYRYKAAGEKLEQRYGTFFWSPCAAQCVDLMLESFSDPRYFPHANETIEKARKLTRYIYNHASVLTLLREEVTNGRNLCQPAITRFATDFLNLQRLVKFRKGLIQMFTSNKWVKSSHAKSSTGEEITEIILQDEDFWFHCENMVKASEPLLRVLHLVDCQQKPAMGYLYDAIDKAKDAIGARFKNKVTAYVPYTRVIDTKWDIQLFSPLHLAGCFLNPGIYFRPTFVKQNEVIKGLLAAVTRLVPKSDVQDSISAQLEDYKKSSGDFGMPLAIRQREKLNPVAWWEQFGNDCPELQKFAVRVLSQCCCATGSEISWRTFEFNHSKKLNRLEYKRLNDLDFVRYNLKLRERNLNRTKDALDPINPQKIDLMEDWVANEPTLLDGEDSDWEMIDIPFTSLPLDNDDEIPFNDEDRSDATEMELMHHGDGTSSGLALTAFPQLGKPVFVVVAS</sequence>
<dbReference type="Pfam" id="PF02892">
    <property type="entry name" value="zf-BED"/>
    <property type="match status" value="1"/>
</dbReference>
<evidence type="ECO:0000313" key="11">
    <source>
        <dbReference type="Proteomes" id="UP001163823"/>
    </source>
</evidence>
<dbReference type="PROSITE" id="PS50808">
    <property type="entry name" value="ZF_BED"/>
    <property type="match status" value="1"/>
</dbReference>
<dbReference type="GO" id="GO:0005634">
    <property type="term" value="C:nucleus"/>
    <property type="evidence" value="ECO:0007669"/>
    <property type="project" value="UniProtKB-SubCell"/>
</dbReference>
<dbReference type="PANTHER" id="PTHR32166">
    <property type="entry name" value="OSJNBA0013A04.12 PROTEIN"/>
    <property type="match status" value="1"/>
</dbReference>
<name>A0AAD7PQG3_QUISA</name>
<evidence type="ECO:0000256" key="6">
    <source>
        <dbReference type="ARBA" id="ARBA00023242"/>
    </source>
</evidence>
<dbReference type="InterPro" id="IPR008906">
    <property type="entry name" value="HATC_C_dom"/>
</dbReference>
<dbReference type="InterPro" id="IPR007021">
    <property type="entry name" value="DUF659"/>
</dbReference>
<keyword evidence="2" id="KW-0479">Metal-binding</keyword>
<evidence type="ECO:0000256" key="5">
    <source>
        <dbReference type="ARBA" id="ARBA00023125"/>
    </source>
</evidence>
<keyword evidence="5" id="KW-0238">DNA-binding</keyword>
<dbReference type="GO" id="GO:0008270">
    <property type="term" value="F:zinc ion binding"/>
    <property type="evidence" value="ECO:0007669"/>
    <property type="project" value="UniProtKB-KW"/>
</dbReference>
<reference evidence="10" key="1">
    <citation type="journal article" date="2023" name="Science">
        <title>Elucidation of the pathway for biosynthesis of saponin adjuvants from the soapbark tree.</title>
        <authorList>
            <person name="Reed J."/>
            <person name="Orme A."/>
            <person name="El-Demerdash A."/>
            <person name="Owen C."/>
            <person name="Martin L.B.B."/>
            <person name="Misra R.C."/>
            <person name="Kikuchi S."/>
            <person name="Rejzek M."/>
            <person name="Martin A.C."/>
            <person name="Harkess A."/>
            <person name="Leebens-Mack J."/>
            <person name="Louveau T."/>
            <person name="Stephenson M.J."/>
            <person name="Osbourn A."/>
        </authorList>
    </citation>
    <scope>NUCLEOTIDE SEQUENCE</scope>
    <source>
        <strain evidence="10">S10</strain>
    </source>
</reference>
<dbReference type="Pfam" id="PF05699">
    <property type="entry name" value="Dimer_Tnp_hAT"/>
    <property type="match status" value="1"/>
</dbReference>
<dbReference type="Proteomes" id="UP001163823">
    <property type="component" value="Chromosome 6"/>
</dbReference>
<gene>
    <name evidence="10" type="ORF">O6P43_014243</name>
</gene>
<dbReference type="InterPro" id="IPR003656">
    <property type="entry name" value="Znf_BED"/>
</dbReference>
<dbReference type="KEGG" id="qsa:O6P43_014243"/>
<evidence type="ECO:0000256" key="3">
    <source>
        <dbReference type="ARBA" id="ARBA00022771"/>
    </source>
</evidence>
<keyword evidence="3 7" id="KW-0863">Zinc-finger</keyword>
<dbReference type="EMBL" id="JARAOO010000006">
    <property type="protein sequence ID" value="KAJ7964421.1"/>
    <property type="molecule type" value="Genomic_DNA"/>
</dbReference>
<feature type="compositionally biased region" description="Basic and acidic residues" evidence="8">
    <location>
        <begin position="92"/>
        <end position="101"/>
    </location>
</feature>
<evidence type="ECO:0000256" key="4">
    <source>
        <dbReference type="ARBA" id="ARBA00022833"/>
    </source>
</evidence>
<comment type="subcellular location">
    <subcellularLocation>
        <location evidence="1">Nucleus</location>
    </subcellularLocation>
</comment>
<evidence type="ECO:0000313" key="10">
    <source>
        <dbReference type="EMBL" id="KAJ7964421.1"/>
    </source>
</evidence>
<evidence type="ECO:0000256" key="8">
    <source>
        <dbReference type="SAM" id="MobiDB-lite"/>
    </source>
</evidence>
<comment type="caution">
    <text evidence="10">The sequence shown here is derived from an EMBL/GenBank/DDBJ whole genome shotgun (WGS) entry which is preliminary data.</text>
</comment>
<keyword evidence="6" id="KW-0539">Nucleus</keyword>
<protein>
    <submittedName>
        <fullName evidence="10">HAT transposon superfamily</fullName>
    </submittedName>
</protein>
<keyword evidence="11" id="KW-1185">Reference proteome</keyword>
<proteinExistence type="predicted"/>